<sequence>MITGQRLLSTYPGTKVRIACKTCGASWQFDKAALLDRFGDMGLASLRTELARGKGCTKGQSVELYDLCGAYYVDLWTPPGGM</sequence>
<dbReference type="OrthoDB" id="8116309at2"/>
<dbReference type="RefSeq" id="WP_149821961.1">
    <property type="nucleotide sequence ID" value="NZ_VUOA01000044.1"/>
</dbReference>
<dbReference type="Proteomes" id="UP000323142">
    <property type="component" value="Unassembled WGS sequence"/>
</dbReference>
<gene>
    <name evidence="1" type="ORF">F0L46_23040</name>
</gene>
<reference evidence="1 2" key="1">
    <citation type="submission" date="2019-09" db="EMBL/GenBank/DDBJ databases">
        <title>Salinarimonas rosea gen. nov., sp. nov., a new member of the a-2 subgroup of the Proteobacteria.</title>
        <authorList>
            <person name="Liu J."/>
        </authorList>
    </citation>
    <scope>NUCLEOTIDE SEQUENCE [LARGE SCALE GENOMIC DNA]</scope>
    <source>
        <strain evidence="1 2">BN140002</strain>
    </source>
</reference>
<keyword evidence="2" id="KW-1185">Reference proteome</keyword>
<organism evidence="1 2">
    <name type="scientific">Salinarimonas soli</name>
    <dbReference type="NCBI Taxonomy" id="1638099"/>
    <lineage>
        <taxon>Bacteria</taxon>
        <taxon>Pseudomonadati</taxon>
        <taxon>Pseudomonadota</taxon>
        <taxon>Alphaproteobacteria</taxon>
        <taxon>Hyphomicrobiales</taxon>
        <taxon>Salinarimonadaceae</taxon>
        <taxon>Salinarimonas</taxon>
    </lineage>
</organism>
<name>A0A5B2V7H9_9HYPH</name>
<dbReference type="EMBL" id="VUOA01000044">
    <property type="protein sequence ID" value="KAA2234748.1"/>
    <property type="molecule type" value="Genomic_DNA"/>
</dbReference>
<reference evidence="1 2" key="2">
    <citation type="submission" date="2019-09" db="EMBL/GenBank/DDBJ databases">
        <authorList>
            <person name="Jin C."/>
        </authorList>
    </citation>
    <scope>NUCLEOTIDE SEQUENCE [LARGE SCALE GENOMIC DNA]</scope>
    <source>
        <strain evidence="1 2">BN140002</strain>
    </source>
</reference>
<accession>A0A5B2V7H9</accession>
<evidence type="ECO:0000313" key="1">
    <source>
        <dbReference type="EMBL" id="KAA2234748.1"/>
    </source>
</evidence>
<proteinExistence type="predicted"/>
<evidence type="ECO:0000313" key="2">
    <source>
        <dbReference type="Proteomes" id="UP000323142"/>
    </source>
</evidence>
<comment type="caution">
    <text evidence="1">The sequence shown here is derived from an EMBL/GenBank/DDBJ whole genome shotgun (WGS) entry which is preliminary data.</text>
</comment>
<dbReference type="AlphaFoldDB" id="A0A5B2V7H9"/>
<protein>
    <submittedName>
        <fullName evidence="1">Uncharacterized protein</fullName>
    </submittedName>
</protein>